<dbReference type="OrthoDB" id="8162729at2"/>
<keyword evidence="3" id="KW-1185">Reference proteome</keyword>
<organism evidence="2 3">
    <name type="scientific">Bosea caraganae</name>
    <dbReference type="NCBI Taxonomy" id="2763117"/>
    <lineage>
        <taxon>Bacteria</taxon>
        <taxon>Pseudomonadati</taxon>
        <taxon>Pseudomonadota</taxon>
        <taxon>Alphaproteobacteria</taxon>
        <taxon>Hyphomicrobiales</taxon>
        <taxon>Boseaceae</taxon>
        <taxon>Bosea</taxon>
    </lineage>
</organism>
<sequence>MAKQPEALATFAAAARKDGKKPDEIGLEATLETAPIPTDPAKKADAATKVLREGVLNTDQGADEAIDRLPDRTRDL</sequence>
<comment type="caution">
    <text evidence="2">The sequence shown here is derived from an EMBL/GenBank/DDBJ whole genome shotgun (WGS) entry which is preliminary data.</text>
</comment>
<dbReference type="Proteomes" id="UP000255207">
    <property type="component" value="Unassembled WGS sequence"/>
</dbReference>
<evidence type="ECO:0000313" key="2">
    <source>
        <dbReference type="EMBL" id="RDJ28318.1"/>
    </source>
</evidence>
<dbReference type="RefSeq" id="WP_114828443.1">
    <property type="nucleotide sequence ID" value="NZ_QQTO01000037.1"/>
</dbReference>
<dbReference type="AlphaFoldDB" id="A0A370LAF9"/>
<gene>
    <name evidence="2" type="ORF">DWE98_07000</name>
</gene>
<proteinExistence type="predicted"/>
<evidence type="ECO:0000256" key="1">
    <source>
        <dbReference type="SAM" id="MobiDB-lite"/>
    </source>
</evidence>
<accession>A0A370LAF9</accession>
<protein>
    <submittedName>
        <fullName evidence="2">Uncharacterized protein</fullName>
    </submittedName>
</protein>
<dbReference type="EMBL" id="QQTP01000002">
    <property type="protein sequence ID" value="RDJ28318.1"/>
    <property type="molecule type" value="Genomic_DNA"/>
</dbReference>
<name>A0A370LAF9_9HYPH</name>
<feature type="region of interest" description="Disordered" evidence="1">
    <location>
        <begin position="1"/>
        <end position="20"/>
    </location>
</feature>
<evidence type="ECO:0000313" key="3">
    <source>
        <dbReference type="Proteomes" id="UP000255207"/>
    </source>
</evidence>
<reference evidence="3" key="1">
    <citation type="submission" date="2018-07" db="EMBL/GenBank/DDBJ databases">
        <authorList>
            <person name="Safronova V.I."/>
            <person name="Chirak E.R."/>
            <person name="Sazanova A.L."/>
        </authorList>
    </citation>
    <scope>NUCLEOTIDE SEQUENCE [LARGE SCALE GENOMIC DNA]</scope>
    <source>
        <strain evidence="3">RCAM04685</strain>
    </source>
</reference>